<feature type="compositionally biased region" description="Polar residues" evidence="2">
    <location>
        <begin position="906"/>
        <end position="922"/>
    </location>
</feature>
<accession>A0A8H6G3D1</accession>
<feature type="domain" description="Rab-GAP TBC" evidence="3">
    <location>
        <begin position="294"/>
        <end position="482"/>
    </location>
</feature>
<feature type="coiled-coil region" evidence="1">
    <location>
        <begin position="1543"/>
        <end position="1897"/>
    </location>
</feature>
<dbReference type="GeneID" id="59283859"/>
<dbReference type="SMART" id="SM00164">
    <property type="entry name" value="TBC"/>
    <property type="match status" value="1"/>
</dbReference>
<dbReference type="SUPFAM" id="SSF47473">
    <property type="entry name" value="EF-hand"/>
    <property type="match status" value="1"/>
</dbReference>
<evidence type="ECO:0000313" key="4">
    <source>
        <dbReference type="EMBL" id="KAF6239639.1"/>
    </source>
</evidence>
<dbReference type="SUPFAM" id="SSF47923">
    <property type="entry name" value="Ypt/Rab-GAP domain of gyp1p"/>
    <property type="match status" value="2"/>
</dbReference>
<feature type="region of interest" description="Disordered" evidence="2">
    <location>
        <begin position="1933"/>
        <end position="2037"/>
    </location>
</feature>
<feature type="compositionally biased region" description="Polar residues" evidence="2">
    <location>
        <begin position="681"/>
        <end position="698"/>
    </location>
</feature>
<dbReference type="PANTHER" id="PTHR47219:SF20">
    <property type="entry name" value="TBC1 DOMAIN FAMILY MEMBER 2B"/>
    <property type="match status" value="1"/>
</dbReference>
<evidence type="ECO:0000256" key="2">
    <source>
        <dbReference type="SAM" id="MobiDB-lite"/>
    </source>
</evidence>
<comment type="caution">
    <text evidence="4">The sequence shown here is derived from an EMBL/GenBank/DDBJ whole genome shotgun (WGS) entry which is preliminary data.</text>
</comment>
<dbReference type="Gene3D" id="1.10.472.80">
    <property type="entry name" value="Ypt/Rab-GAP domain of gyp1p, domain 3"/>
    <property type="match status" value="1"/>
</dbReference>
<dbReference type="PROSITE" id="PS50086">
    <property type="entry name" value="TBC_RABGAP"/>
    <property type="match status" value="1"/>
</dbReference>
<dbReference type="InterPro" id="IPR000195">
    <property type="entry name" value="Rab-GAP-TBC_dom"/>
</dbReference>
<feature type="compositionally biased region" description="Low complexity" evidence="2">
    <location>
        <begin position="975"/>
        <end position="991"/>
    </location>
</feature>
<protein>
    <recommendedName>
        <fullName evidence="3">Rab-GAP TBC domain-containing protein</fullName>
    </recommendedName>
</protein>
<feature type="coiled-coil region" evidence="1">
    <location>
        <begin position="1478"/>
        <end position="1519"/>
    </location>
</feature>
<dbReference type="Gene3D" id="1.10.8.270">
    <property type="entry name" value="putative rabgap domain of human tbc1 domain family member 14 like domains"/>
    <property type="match status" value="1"/>
</dbReference>
<dbReference type="GO" id="GO:0031267">
    <property type="term" value="F:small GTPase binding"/>
    <property type="evidence" value="ECO:0007669"/>
    <property type="project" value="TreeGrafter"/>
</dbReference>
<dbReference type="InterPro" id="IPR050302">
    <property type="entry name" value="Rab_GAP_TBC_domain"/>
</dbReference>
<dbReference type="Pfam" id="PF00566">
    <property type="entry name" value="RabGAP-TBC"/>
    <property type="match status" value="1"/>
</dbReference>
<feature type="region of interest" description="Disordered" evidence="2">
    <location>
        <begin position="891"/>
        <end position="924"/>
    </location>
</feature>
<dbReference type="OrthoDB" id="17687at2759"/>
<keyword evidence="5" id="KW-1185">Reference proteome</keyword>
<dbReference type="RefSeq" id="XP_037168914.1">
    <property type="nucleotide sequence ID" value="XM_037304119.1"/>
</dbReference>
<dbReference type="InterPro" id="IPR011992">
    <property type="entry name" value="EF-hand-dom_pair"/>
</dbReference>
<dbReference type="Gene3D" id="1.10.238.10">
    <property type="entry name" value="EF-hand"/>
    <property type="match status" value="1"/>
</dbReference>
<dbReference type="Proteomes" id="UP000578531">
    <property type="component" value="Unassembled WGS sequence"/>
</dbReference>
<feature type="region of interest" description="Disordered" evidence="2">
    <location>
        <begin position="1028"/>
        <end position="1050"/>
    </location>
</feature>
<dbReference type="PANTHER" id="PTHR47219">
    <property type="entry name" value="RAB GTPASE-ACTIVATING PROTEIN 1-LIKE"/>
    <property type="match status" value="1"/>
</dbReference>
<gene>
    <name evidence="4" type="ORF">HO173_002185</name>
</gene>
<organism evidence="4 5">
    <name type="scientific">Letharia columbiana</name>
    <dbReference type="NCBI Taxonomy" id="112416"/>
    <lineage>
        <taxon>Eukaryota</taxon>
        <taxon>Fungi</taxon>
        <taxon>Dikarya</taxon>
        <taxon>Ascomycota</taxon>
        <taxon>Pezizomycotina</taxon>
        <taxon>Lecanoromycetes</taxon>
        <taxon>OSLEUM clade</taxon>
        <taxon>Lecanoromycetidae</taxon>
        <taxon>Lecanorales</taxon>
        <taxon>Lecanorineae</taxon>
        <taxon>Parmeliaceae</taxon>
        <taxon>Letharia</taxon>
    </lineage>
</organism>
<evidence type="ECO:0000259" key="3">
    <source>
        <dbReference type="PROSITE" id="PS50086"/>
    </source>
</evidence>
<feature type="region of interest" description="Disordered" evidence="2">
    <location>
        <begin position="966"/>
        <end position="995"/>
    </location>
</feature>
<sequence length="2430" mass="270227">MFTFNSLVQKAQSLIDPSASPSTRNSDGSPSKAALFRLQFRLPDSQTPQHEITAELSLSAPHSSRASAQGPKEKQKPQERGTTYVGKLHLSESFLCFSTQPTSFHHSASTQASSAFTGQTQGAGPAGNGFTLPLCAIRRVERLQTPNSLFALAITTWNGFTALSGKQGNSSDAQRFTVQLAGSRQASERFCDGMKKGLRDGVKEVENLKAVIGECYSEYLLSGANKAERENALLVNGVKEPPDAGLGMVFRYPGDAKKLREQSKMRLWREYLRDNGRNATLIRQPTFHKLIRVGLPNRLRGETWELTSGSLYIRLQKPRLFTDTLSRYSGRESLAIDEIEKDLNRSLPEYPGFQSEEGIGRLRRVLTAYSWINEEVGYCQAMNIVVAALLIYMSETQAFFLLSVLCDRLLPGYYSTTMYGTLLDQRVFESLVEKTMPILWEHLVKSDVQLSVVSLPWFLSLYINSMPLIFAFRVLDVFFLEGPKVLFQVGLAILRINGEDLLDITDDGAFISILKTYFSRLEESAHPKSENEKFRAVTKFQELMVVAFKEFAGITQSTISEQRAKHKDAVLDNIESFAKRTSIRNLGPESKRLSMDDLGFLYDRFYGILYEREQRIQVMREDIDRRAKARNDNATELVTGIPGNSSIEIGRVGLGPSPTLMNYDSFREFLAGITRWAITDAPTSHNDSMSERASSVYSGHSGRGRSPSLSPWGAGNSEPADHDFMQRLYGKWNKDDNDGLSLQDVVTGLARVKGTTDIMTSISYFFDLYDDDHDGKVDREGILRISEALLFLTRRGLGGSSVPSSISIASTLDDGVDPKSSSADERFLGSISAFIRRCFEYADPDHPQNQSNNLTSSPNTELNISMDHFTIGDSDSEGDLLDLGIKPTLLQQFSPSNPSPPALPRRTSSLSHTQSKSISKRSANIALDPSNPLHITLPTFRMVILADELLQQFFESAFPASFHLSDHPAHSHSQTPLTTFSSPTPTVPAAPRGGIVPPVKGLRGVLDNIVSDGMRVAGEVRKRVDEAQREMERSALQRSETDLDDEEEKGAYGVEADRRSVREGDRELLEGEGGSCRSRQGASTGGTTKWFLTQTKFNLGIARKGSTKMAWDPAKPHTRCVVFLYERRLIFQLCFIVPEVIFKTAAVLLAVLGASSWGEGMVKDDLDPFVTYREISASGNETKSAKQTSLSKITNTLTHGFHTTCVIHRVKSRIFFHQSYILHTVLEPAHQTSHLLYTSSTHYPVQTSHNPSRHISHFSSSTPTNLAPHPILCIIQSLQHGFDPPTVKMAGTPEQHIWMLRNKLEDANKAAEDEMRQKTEFKNTNDQLMKLLRTQKDAITKLERHAKNCEKATNKAQKEAKNAKGHADHLVGSQKGQLKNAERRYETAARDLQAWREKYGWSVEKPAEEKDALQATISEWQSKAQKAQNQIASLEELVQGTPEQIGLHQALEQWEEHQGCSEEVADLQDKVHDGKLLKEKLESDLNTSRERHQKAKSDIKALQVKAHQLEQANQALKDQDGTQDYILHIQNLESDLKASTELHQITEGNMKALQEQLVQLEQANQALKDQDETQDYILHIQNLESDFRASAELHQITEGDMKALQEQVIQLEQANQTFRDREKTDVDMLDDDVLDREKLVSDLKASQEQHQEAESEMKALQEKAERLEQANKAFKDQEKSHNDMLQKLESDQKASKEQLQETGSNMKAVQGLAEQLDSELKTAKEQHQSTKSDMEALQGLADQLDSQLKTAKEQHQSTKSDMEALQGLADQLDSQLKTAKEQHQSTKSDKEALQGLADQLQSELEIAKEQNQATKSDKEALQGLSDQLESELELANEQIQALISDMEGLQGLSDLLESELKTAKEEHQTTKSDMEALQGKADQLEQANQEFQEKENKTFQTKISEEKVQGWKRNSDLSDAVQRDIEERTRLLQSQIGTPMEAERSQVTPPASPTYTTDEGSLDLEKTPRAKKSLRQDLGYSSRDQSDEYQSDVSMPQQQGVMMSKQAETSEEKKAAGAANWETDGSEDVGEHARGSMRRKMKKLLSLERQAKNLETLEVRGKGRAKEQSEALESLFECTPAKADAIDRRLKALGPGCRLYEAPALVAYELSGIPEDTYKGLASGQLIATMPLNEVKDVGTNPDVFADDRATDTTDLPVKEVAVPLRSAKDMATDTTDLPVKEVADPLRSTKDMATDTTDLPVKEVADPLRSAKDMATDTTDLPVKEVADPLRSAKDMATDTTDLPVKEVADPLRSAKDKATDTTDLPVKKVADSLRSAKDMATDTTDLPVKKVTVTPRLDPAWNRVQKCILPSVHAIASAFTSRFDAYHIRLPPNAGAAAWIGNDDEGGLVGWGSEGVTPPAISTTSNPRIREGFGFATTAVTSTIMFFALRDVAFVLITGADLAMNAKGESLSVWLSGTCKDKREIQRG</sequence>
<name>A0A8H6G3D1_9LECA</name>
<proteinExistence type="predicted"/>
<feature type="region of interest" description="Disordered" evidence="2">
    <location>
        <begin position="681"/>
        <end position="717"/>
    </location>
</feature>
<dbReference type="FunFam" id="1.10.8.270:FF:000015">
    <property type="entry name" value="GTPase activating protein (Gyp2)"/>
    <property type="match status" value="1"/>
</dbReference>
<feature type="region of interest" description="Disordered" evidence="2">
    <location>
        <begin position="1355"/>
        <end position="1384"/>
    </location>
</feature>
<evidence type="ECO:0000313" key="5">
    <source>
        <dbReference type="Proteomes" id="UP000578531"/>
    </source>
</evidence>
<dbReference type="InterPro" id="IPR035969">
    <property type="entry name" value="Rab-GAP_TBC_sf"/>
</dbReference>
<feature type="compositionally biased region" description="Polar residues" evidence="2">
    <location>
        <begin position="1945"/>
        <end position="1959"/>
    </location>
</feature>
<dbReference type="GO" id="GO:0005096">
    <property type="term" value="F:GTPase activator activity"/>
    <property type="evidence" value="ECO:0007669"/>
    <property type="project" value="TreeGrafter"/>
</dbReference>
<dbReference type="EMBL" id="JACCJC010000005">
    <property type="protein sequence ID" value="KAF6239639.1"/>
    <property type="molecule type" value="Genomic_DNA"/>
</dbReference>
<feature type="region of interest" description="Disordered" evidence="2">
    <location>
        <begin position="55"/>
        <end position="82"/>
    </location>
</feature>
<feature type="compositionally biased region" description="Basic and acidic residues" evidence="2">
    <location>
        <begin position="1355"/>
        <end position="1369"/>
    </location>
</feature>
<reference evidence="4 5" key="1">
    <citation type="journal article" date="2020" name="Genomics">
        <title>Complete, high-quality genomes from long-read metagenomic sequencing of two wolf lichen thalli reveals enigmatic genome architecture.</title>
        <authorList>
            <person name="McKenzie S.K."/>
            <person name="Walston R.F."/>
            <person name="Allen J.L."/>
        </authorList>
    </citation>
    <scope>NUCLEOTIDE SEQUENCE [LARGE SCALE GENOMIC DNA]</scope>
    <source>
        <strain evidence="4">WasteWater2</strain>
    </source>
</reference>
<dbReference type="FunFam" id="1.10.472.80:FF:000021">
    <property type="entry name" value="GTPase activating protein (Gyp2)"/>
    <property type="match status" value="1"/>
</dbReference>
<feature type="compositionally biased region" description="Basic and acidic residues" evidence="2">
    <location>
        <begin position="1028"/>
        <end position="1041"/>
    </location>
</feature>
<feature type="compositionally biased region" description="Polar residues" evidence="2">
    <location>
        <begin position="1991"/>
        <end position="2001"/>
    </location>
</feature>
<keyword evidence="1" id="KW-0175">Coiled coil</keyword>
<evidence type="ECO:0000256" key="1">
    <source>
        <dbReference type="SAM" id="Coils"/>
    </source>
</evidence>